<dbReference type="InterPro" id="IPR000863">
    <property type="entry name" value="Sulfotransferase_dom"/>
</dbReference>
<name>A0A9Q1C7B7_HOLLE</name>
<dbReference type="Pfam" id="PF00685">
    <property type="entry name" value="Sulfotransfer_1"/>
    <property type="match status" value="1"/>
</dbReference>
<accession>A0A9Q1C7B7</accession>
<sequence length="312" mass="36364">MEGRSQLDKGSLNEFTQAFEYDGVWYAPRVMSCQILDRLKTFEVREDDLILTSYQKSDTHWMQKILLLIQQDGHVNKIKREVDPSLNGDIAFRVPPDFRKSVADSLAKCPSPRFYRSHLPSQHLPPEVWSKKSKVVYITRDPKDICASFYNFSNTNPENVRKIPWEIVFDNFISEKVIFGNWCNHALGYWKHRNDGHVFFTTFEEMKQGYSIIIRRLATFLGTTISPEGLERIVEHSILEGMKRTYPKIEQEVENGIMYTRVFGLMPIIQKGVSGGWKTLFSEEQREKMDRVMKERLVGTGLDVHYPLKASE</sequence>
<dbReference type="Gene3D" id="3.40.50.300">
    <property type="entry name" value="P-loop containing nucleotide triphosphate hydrolases"/>
    <property type="match status" value="1"/>
</dbReference>
<evidence type="ECO:0000259" key="3">
    <source>
        <dbReference type="Pfam" id="PF00685"/>
    </source>
</evidence>
<dbReference type="GO" id="GO:0008146">
    <property type="term" value="F:sulfotransferase activity"/>
    <property type="evidence" value="ECO:0007669"/>
    <property type="project" value="InterPro"/>
</dbReference>
<dbReference type="EMBL" id="JAIZAY010000006">
    <property type="protein sequence ID" value="KAJ8040076.1"/>
    <property type="molecule type" value="Genomic_DNA"/>
</dbReference>
<keyword evidence="5" id="KW-1185">Reference proteome</keyword>
<evidence type="ECO:0000313" key="4">
    <source>
        <dbReference type="EMBL" id="KAJ8040076.1"/>
    </source>
</evidence>
<comment type="caution">
    <text evidence="4">The sequence shown here is derived from an EMBL/GenBank/DDBJ whole genome shotgun (WGS) entry which is preliminary data.</text>
</comment>
<dbReference type="PANTHER" id="PTHR11783">
    <property type="entry name" value="SULFOTRANSFERASE SULT"/>
    <property type="match status" value="1"/>
</dbReference>
<comment type="similarity">
    <text evidence="1">Belongs to the sulfotransferase 1 family.</text>
</comment>
<gene>
    <name evidence="4" type="ORF">HOLleu_14268</name>
</gene>
<dbReference type="AlphaFoldDB" id="A0A9Q1C7B7"/>
<feature type="domain" description="Sulfotransferase" evidence="3">
    <location>
        <begin position="47"/>
        <end position="300"/>
    </location>
</feature>
<dbReference type="Proteomes" id="UP001152320">
    <property type="component" value="Chromosome 6"/>
</dbReference>
<proteinExistence type="inferred from homology"/>
<dbReference type="SUPFAM" id="SSF52540">
    <property type="entry name" value="P-loop containing nucleoside triphosphate hydrolases"/>
    <property type="match status" value="1"/>
</dbReference>
<organism evidence="4 5">
    <name type="scientific">Holothuria leucospilota</name>
    <name type="common">Black long sea cucumber</name>
    <name type="synonym">Mertensiothuria leucospilota</name>
    <dbReference type="NCBI Taxonomy" id="206669"/>
    <lineage>
        <taxon>Eukaryota</taxon>
        <taxon>Metazoa</taxon>
        <taxon>Echinodermata</taxon>
        <taxon>Eleutherozoa</taxon>
        <taxon>Echinozoa</taxon>
        <taxon>Holothuroidea</taxon>
        <taxon>Aspidochirotacea</taxon>
        <taxon>Aspidochirotida</taxon>
        <taxon>Holothuriidae</taxon>
        <taxon>Holothuria</taxon>
    </lineage>
</organism>
<protein>
    <submittedName>
        <fullName evidence="4">Sulfotransferase family cytosolic 1B member 1</fullName>
    </submittedName>
</protein>
<dbReference type="OrthoDB" id="205623at2759"/>
<keyword evidence="2" id="KW-0808">Transferase</keyword>
<dbReference type="InterPro" id="IPR027417">
    <property type="entry name" value="P-loop_NTPase"/>
</dbReference>
<evidence type="ECO:0000256" key="2">
    <source>
        <dbReference type="ARBA" id="ARBA00022679"/>
    </source>
</evidence>
<reference evidence="4" key="1">
    <citation type="submission" date="2021-10" db="EMBL/GenBank/DDBJ databases">
        <title>Tropical sea cucumber genome reveals ecological adaptation and Cuvierian tubules defense mechanism.</title>
        <authorList>
            <person name="Chen T."/>
        </authorList>
    </citation>
    <scope>NUCLEOTIDE SEQUENCE</scope>
    <source>
        <strain evidence="4">Nanhai2018</strain>
        <tissue evidence="4">Muscle</tissue>
    </source>
</reference>
<evidence type="ECO:0000256" key="1">
    <source>
        <dbReference type="ARBA" id="ARBA00005771"/>
    </source>
</evidence>
<evidence type="ECO:0000313" key="5">
    <source>
        <dbReference type="Proteomes" id="UP001152320"/>
    </source>
</evidence>